<evidence type="ECO:0000313" key="1">
    <source>
        <dbReference type="EMBL" id="ROW07862.1"/>
    </source>
</evidence>
<keyword evidence="2" id="KW-1185">Reference proteome</keyword>
<reference evidence="1 2" key="1">
    <citation type="submission" date="2015-09" db="EMBL/GenBank/DDBJ databases">
        <title>Host preference determinants of Valsa canker pathogens revealed by comparative genomics.</title>
        <authorList>
            <person name="Yin Z."/>
            <person name="Huang L."/>
        </authorList>
    </citation>
    <scope>NUCLEOTIDE SEQUENCE [LARGE SCALE GENOMIC DNA]</scope>
    <source>
        <strain evidence="1 2">03-1</strain>
    </source>
</reference>
<evidence type="ECO:0000313" key="2">
    <source>
        <dbReference type="Proteomes" id="UP000283895"/>
    </source>
</evidence>
<protein>
    <submittedName>
        <fullName evidence="1">Uncharacterized protein</fullName>
    </submittedName>
</protein>
<accession>A0A423WWL9</accession>
<proteinExistence type="predicted"/>
<dbReference type="EMBL" id="LKEA01000007">
    <property type="protein sequence ID" value="ROW07862.1"/>
    <property type="molecule type" value="Genomic_DNA"/>
</dbReference>
<dbReference type="AlphaFoldDB" id="A0A423WWL9"/>
<gene>
    <name evidence="1" type="ORF">VMCG_03482</name>
</gene>
<dbReference type="OrthoDB" id="10499791at2759"/>
<comment type="caution">
    <text evidence="1">The sequence shown here is derived from an EMBL/GenBank/DDBJ whole genome shotgun (WGS) entry which is preliminary data.</text>
</comment>
<sequence>MAGTTSEAMEEFLRLNPTADANEARACHGPAQEPAQMQEVSVTGPKGIVLAQRCSKCPQRILTELKRHNTEVHKKDPSLAFFCPVPSCTKFLHTTKDTVLKKLTASTLRHLAEEDRAKVSAVEVRKADLLAKLPTDLPQRLTIEGLTVPGGLVDHQKPDLGTMNNEALIMHVICLRQTIQEWEEAFTKAEPFLASVGHN</sequence>
<organism evidence="1 2">
    <name type="scientific">Cytospora schulzeri</name>
    <dbReference type="NCBI Taxonomy" id="448051"/>
    <lineage>
        <taxon>Eukaryota</taxon>
        <taxon>Fungi</taxon>
        <taxon>Dikarya</taxon>
        <taxon>Ascomycota</taxon>
        <taxon>Pezizomycotina</taxon>
        <taxon>Sordariomycetes</taxon>
        <taxon>Sordariomycetidae</taxon>
        <taxon>Diaporthales</taxon>
        <taxon>Cytosporaceae</taxon>
        <taxon>Cytospora</taxon>
    </lineage>
</organism>
<dbReference type="Proteomes" id="UP000283895">
    <property type="component" value="Unassembled WGS sequence"/>
</dbReference>
<name>A0A423WWL9_9PEZI</name>